<evidence type="ECO:0000256" key="1">
    <source>
        <dbReference type="SAM" id="MobiDB-lite"/>
    </source>
</evidence>
<feature type="compositionally biased region" description="Polar residues" evidence="1">
    <location>
        <begin position="86"/>
        <end position="101"/>
    </location>
</feature>
<keyword evidence="3" id="KW-1185">Reference proteome</keyword>
<dbReference type="OrthoDB" id="5326588at2759"/>
<proteinExistence type="predicted"/>
<dbReference type="AlphaFoldDB" id="A0A6A6FKG7"/>
<name>A0A6A6FKG7_9PEZI</name>
<feature type="region of interest" description="Disordered" evidence="1">
    <location>
        <begin position="165"/>
        <end position="480"/>
    </location>
</feature>
<reference evidence="2" key="1">
    <citation type="journal article" date="2020" name="Stud. Mycol.">
        <title>101 Dothideomycetes genomes: a test case for predicting lifestyles and emergence of pathogens.</title>
        <authorList>
            <person name="Haridas S."/>
            <person name="Albert R."/>
            <person name="Binder M."/>
            <person name="Bloem J."/>
            <person name="Labutti K."/>
            <person name="Salamov A."/>
            <person name="Andreopoulos B."/>
            <person name="Baker S."/>
            <person name="Barry K."/>
            <person name="Bills G."/>
            <person name="Bluhm B."/>
            <person name="Cannon C."/>
            <person name="Castanera R."/>
            <person name="Culley D."/>
            <person name="Daum C."/>
            <person name="Ezra D."/>
            <person name="Gonzalez J."/>
            <person name="Henrissat B."/>
            <person name="Kuo A."/>
            <person name="Liang C."/>
            <person name="Lipzen A."/>
            <person name="Lutzoni F."/>
            <person name="Magnuson J."/>
            <person name="Mondo S."/>
            <person name="Nolan M."/>
            <person name="Ohm R."/>
            <person name="Pangilinan J."/>
            <person name="Park H.-J."/>
            <person name="Ramirez L."/>
            <person name="Alfaro M."/>
            <person name="Sun H."/>
            <person name="Tritt A."/>
            <person name="Yoshinaga Y."/>
            <person name="Zwiers L.-H."/>
            <person name="Turgeon B."/>
            <person name="Goodwin S."/>
            <person name="Spatafora J."/>
            <person name="Crous P."/>
            <person name="Grigoriev I."/>
        </authorList>
    </citation>
    <scope>NUCLEOTIDE SEQUENCE</scope>
    <source>
        <strain evidence="2">SCOH1-5</strain>
    </source>
</reference>
<feature type="region of interest" description="Disordered" evidence="1">
    <location>
        <begin position="1"/>
        <end position="23"/>
    </location>
</feature>
<feature type="compositionally biased region" description="Acidic residues" evidence="1">
    <location>
        <begin position="375"/>
        <end position="387"/>
    </location>
</feature>
<feature type="compositionally biased region" description="Basic and acidic residues" evidence="1">
    <location>
        <begin position="427"/>
        <end position="448"/>
    </location>
</feature>
<sequence>MAERTCREASSRRQSFRRSLADAGLPEDALERLMAKRKQLDDSIHKYIAAKEREYKSFEKDEIQRHKLGLAHGETRSRRTSSESTQDTTASPPKQRGQQHNVVAALVSAGVRREHIGQPHSVAVVDDDSATPTIEARPSLAGLTDRRASEERDKAFIGVFTPTFLPALDNGRRGGSTSSPARADSAPPSSAVPDTAQTNGSGSNDVHRAKSDPDVQAQQKRPLHLQLASRTSSSGSSADGNSGRLASALKSPTHPRPKTKRVSLAVGDTIVAPSDNVPITMGSNNSTPSHSRTRSPASDRETSPKSAKQMSPPKDSPQQTASAKMTLSPLAEAKMSAQLPNRGRSDKGKHPVSGDAVKRPSKAASQPSSIPSIDGDFDFALDEDDMIPDGRDSSPHTRDRADEIMGRIKRADDDETYESSEGLLPGNHERRDSPEGDDFDSHAQHIEFHPGSVQQTNNPGFRRPSVSRDPVYTGPDYDRAEHNAVTNEIYGSSFVRPTSKSSFTAGSLGESYMAMNAARMIKERRASEQTTQVRS</sequence>
<feature type="region of interest" description="Disordered" evidence="1">
    <location>
        <begin position="127"/>
        <end position="147"/>
    </location>
</feature>
<feature type="region of interest" description="Disordered" evidence="1">
    <location>
        <begin position="55"/>
        <end position="101"/>
    </location>
</feature>
<feature type="compositionally biased region" description="Basic and acidic residues" evidence="1">
    <location>
        <begin position="55"/>
        <end position="65"/>
    </location>
</feature>
<feature type="compositionally biased region" description="Low complexity" evidence="1">
    <location>
        <begin position="229"/>
        <end position="243"/>
    </location>
</feature>
<dbReference type="EMBL" id="ML992669">
    <property type="protein sequence ID" value="KAF2213863.1"/>
    <property type="molecule type" value="Genomic_DNA"/>
</dbReference>
<organism evidence="2 3">
    <name type="scientific">Cercospora zeae-maydis SCOH1-5</name>
    <dbReference type="NCBI Taxonomy" id="717836"/>
    <lineage>
        <taxon>Eukaryota</taxon>
        <taxon>Fungi</taxon>
        <taxon>Dikarya</taxon>
        <taxon>Ascomycota</taxon>
        <taxon>Pezizomycotina</taxon>
        <taxon>Dothideomycetes</taxon>
        <taxon>Dothideomycetidae</taxon>
        <taxon>Mycosphaerellales</taxon>
        <taxon>Mycosphaerellaceae</taxon>
        <taxon>Cercospora</taxon>
    </lineage>
</organism>
<evidence type="ECO:0000313" key="3">
    <source>
        <dbReference type="Proteomes" id="UP000799539"/>
    </source>
</evidence>
<accession>A0A6A6FKG7</accession>
<dbReference type="Proteomes" id="UP000799539">
    <property type="component" value="Unassembled WGS sequence"/>
</dbReference>
<feature type="compositionally biased region" description="Low complexity" evidence="1">
    <location>
        <begin position="176"/>
        <end position="196"/>
    </location>
</feature>
<protein>
    <submittedName>
        <fullName evidence="2">Uncharacterized protein</fullName>
    </submittedName>
</protein>
<feature type="compositionally biased region" description="Polar residues" evidence="1">
    <location>
        <begin position="316"/>
        <end position="325"/>
    </location>
</feature>
<feature type="compositionally biased region" description="Polar residues" evidence="1">
    <location>
        <begin position="281"/>
        <end position="296"/>
    </location>
</feature>
<evidence type="ECO:0000313" key="2">
    <source>
        <dbReference type="EMBL" id="KAF2213863.1"/>
    </source>
</evidence>
<gene>
    <name evidence="2" type="ORF">CERZMDRAFT_83301</name>
</gene>
<feature type="compositionally biased region" description="Basic and acidic residues" evidence="1">
    <location>
        <begin position="1"/>
        <end position="11"/>
    </location>
</feature>
<feature type="compositionally biased region" description="Basic and acidic residues" evidence="1">
    <location>
        <begin position="388"/>
        <end position="412"/>
    </location>
</feature>